<gene>
    <name evidence="1" type="ORF">K1T71_000954</name>
</gene>
<sequence length="712" mass="78880">MISAVNEFLDDLRGGRMMEAPIVTVDQGQLQGKVVTSPTGKSYYSFQGIPYAKPPLGSLRFQAPQPPEPWDGIRDATSEGCVSAQVDPYISKSFTGDENCLFLNVYTTNLDGAFLPVMIYIHGGGFRFGSGNSNFYGADFLVEKDVVIVTLNYRCGALGFLSLNTSEVPGNAGIKDIIQAIRWVKENIQNFGGNPGNVTVFGESAGGVAVSLLTASPLTKNLISKAIIQSGTALTPWAFQKNPIENAKTLAKALGCDSEDVDDILDFLRATSAKEIVEAYESLGPHEDFAEKGVNLFGLVVEKEFPNVESVINEAFINLLTSGRVANIPIMIGSTTLEFAFERKSDDLQHFIPEELHIERNSGESLSIVEKIKSLYFKGSHTSVDSLEDYFQLVSDKLINIGTHRYINYLVQVTNKPIYYYKFDYVGELNISTKLIHGMGLKHAMHMDELGYIFKNDFQKDVEPTPQDLKMRERMVRLWTNFAKTGNPTPDESHYLPVTWLPVTKDVQYYINLGSELSLGTNPDKEKMAFWDDLYSKYFRIWEQTESNMIEAPRKPDVVESVIETVVITTQVISQDGQDIRITEELITTAPELPTSEPPKIIEEPLQIAEEPAPVIPEPAPAVPEPVPAVPEPAPTAPELEDAKSETFGDLSHVNGSMERKVRTSNEIKMVQNSNGAPRDVIRANDPPEDDLPKNIGVNKFVNFFESLGGKK</sequence>
<evidence type="ECO:0000313" key="2">
    <source>
        <dbReference type="Proteomes" id="UP000824533"/>
    </source>
</evidence>
<keyword evidence="2" id="KW-1185">Reference proteome</keyword>
<organism evidence="1 2">
    <name type="scientific">Dendrolimus kikuchii</name>
    <dbReference type="NCBI Taxonomy" id="765133"/>
    <lineage>
        <taxon>Eukaryota</taxon>
        <taxon>Metazoa</taxon>
        <taxon>Ecdysozoa</taxon>
        <taxon>Arthropoda</taxon>
        <taxon>Hexapoda</taxon>
        <taxon>Insecta</taxon>
        <taxon>Pterygota</taxon>
        <taxon>Neoptera</taxon>
        <taxon>Endopterygota</taxon>
        <taxon>Lepidoptera</taxon>
        <taxon>Glossata</taxon>
        <taxon>Ditrysia</taxon>
        <taxon>Bombycoidea</taxon>
        <taxon>Lasiocampidae</taxon>
        <taxon>Dendrolimus</taxon>
    </lineage>
</organism>
<proteinExistence type="predicted"/>
<protein>
    <submittedName>
        <fullName evidence="1">Uncharacterized protein</fullName>
    </submittedName>
</protein>
<dbReference type="Proteomes" id="UP000824533">
    <property type="component" value="Linkage Group LG02"/>
</dbReference>
<evidence type="ECO:0000313" key="1">
    <source>
        <dbReference type="EMBL" id="KAJ0182978.1"/>
    </source>
</evidence>
<accession>A0ACC1DG99</accession>
<comment type="caution">
    <text evidence="1">The sequence shown here is derived from an EMBL/GenBank/DDBJ whole genome shotgun (WGS) entry which is preliminary data.</text>
</comment>
<dbReference type="EMBL" id="CM034388">
    <property type="protein sequence ID" value="KAJ0182978.1"/>
    <property type="molecule type" value="Genomic_DNA"/>
</dbReference>
<reference evidence="1 2" key="1">
    <citation type="journal article" date="2021" name="Front. Genet.">
        <title>Chromosome-Level Genome Assembly Reveals Significant Gene Expansion in the Toll and IMD Signaling Pathways of Dendrolimus kikuchii.</title>
        <authorList>
            <person name="Zhou J."/>
            <person name="Wu P."/>
            <person name="Xiong Z."/>
            <person name="Liu N."/>
            <person name="Zhao N."/>
            <person name="Ji M."/>
            <person name="Qiu Y."/>
            <person name="Yang B."/>
        </authorList>
    </citation>
    <scope>NUCLEOTIDE SEQUENCE [LARGE SCALE GENOMIC DNA]</scope>
    <source>
        <strain evidence="1">Ann1</strain>
    </source>
</reference>
<name>A0ACC1DG99_9NEOP</name>